<keyword evidence="3" id="KW-1185">Reference proteome</keyword>
<dbReference type="AlphaFoldDB" id="A0AAE1RIE9"/>
<sequence length="195" mass="22462">MLRPLPPRPLALMSERREGEKRRRSKDKQLLLLHREEDSKSKETSQVVVLGDDHDEQSENGQEAGDKNQESEEDQEDEEKDDGNKEYEEIKKDNKDHKDEEENTDERSMIVEDLRNNYHGVEKAIDFYSIKMASLKPQRVSFAPNAIYLAKPQLVIEAPPVFLFATLHIHCKHNPLAFGCQTSEANNKLNGFECA</sequence>
<comment type="caution">
    <text evidence="2">The sequence shown here is derived from an EMBL/GenBank/DDBJ whole genome shotgun (WGS) entry which is preliminary data.</text>
</comment>
<organism evidence="2 3">
    <name type="scientific">Anisodus tanguticus</name>
    <dbReference type="NCBI Taxonomy" id="243964"/>
    <lineage>
        <taxon>Eukaryota</taxon>
        <taxon>Viridiplantae</taxon>
        <taxon>Streptophyta</taxon>
        <taxon>Embryophyta</taxon>
        <taxon>Tracheophyta</taxon>
        <taxon>Spermatophyta</taxon>
        <taxon>Magnoliopsida</taxon>
        <taxon>eudicotyledons</taxon>
        <taxon>Gunneridae</taxon>
        <taxon>Pentapetalae</taxon>
        <taxon>asterids</taxon>
        <taxon>lamiids</taxon>
        <taxon>Solanales</taxon>
        <taxon>Solanaceae</taxon>
        <taxon>Solanoideae</taxon>
        <taxon>Hyoscyameae</taxon>
        <taxon>Anisodus</taxon>
    </lineage>
</organism>
<feature type="region of interest" description="Disordered" evidence="1">
    <location>
        <begin position="1"/>
        <end position="107"/>
    </location>
</feature>
<accession>A0AAE1RIE9</accession>
<name>A0AAE1RIE9_9SOLA</name>
<evidence type="ECO:0000256" key="1">
    <source>
        <dbReference type="SAM" id="MobiDB-lite"/>
    </source>
</evidence>
<dbReference type="Proteomes" id="UP001291623">
    <property type="component" value="Unassembled WGS sequence"/>
</dbReference>
<feature type="compositionally biased region" description="Basic and acidic residues" evidence="1">
    <location>
        <begin position="14"/>
        <end position="43"/>
    </location>
</feature>
<protein>
    <submittedName>
        <fullName evidence="2">Uncharacterized protein</fullName>
    </submittedName>
</protein>
<gene>
    <name evidence="2" type="ORF">RND71_030835</name>
</gene>
<evidence type="ECO:0000313" key="3">
    <source>
        <dbReference type="Proteomes" id="UP001291623"/>
    </source>
</evidence>
<feature type="compositionally biased region" description="Basic and acidic residues" evidence="1">
    <location>
        <begin position="82"/>
        <end position="107"/>
    </location>
</feature>
<feature type="compositionally biased region" description="Acidic residues" evidence="1">
    <location>
        <begin position="71"/>
        <end position="81"/>
    </location>
</feature>
<evidence type="ECO:0000313" key="2">
    <source>
        <dbReference type="EMBL" id="KAK4351522.1"/>
    </source>
</evidence>
<dbReference type="EMBL" id="JAVYJV010000016">
    <property type="protein sequence ID" value="KAK4351522.1"/>
    <property type="molecule type" value="Genomic_DNA"/>
</dbReference>
<reference evidence="2" key="1">
    <citation type="submission" date="2023-12" db="EMBL/GenBank/DDBJ databases">
        <title>Genome assembly of Anisodus tanguticus.</title>
        <authorList>
            <person name="Wang Y.-J."/>
        </authorList>
    </citation>
    <scope>NUCLEOTIDE SEQUENCE</scope>
    <source>
        <strain evidence="2">KB-2021</strain>
        <tissue evidence="2">Leaf</tissue>
    </source>
</reference>
<proteinExistence type="predicted"/>